<dbReference type="SUPFAM" id="SSF53474">
    <property type="entry name" value="alpha/beta-Hydrolases"/>
    <property type="match status" value="1"/>
</dbReference>
<reference evidence="8" key="1">
    <citation type="submission" date="2025-08" db="UniProtKB">
        <authorList>
            <consortium name="RefSeq"/>
        </authorList>
    </citation>
    <scope>IDENTIFICATION</scope>
</reference>
<dbReference type="Proteomes" id="UP000504604">
    <property type="component" value="Linkage group LG6"/>
</dbReference>
<comment type="function">
    <text evidence="1 6">Hydrolyzes acetyl esters in homogalacturonan regions of pectin. In type I primary cell wall, galacturonic acid residues of pectin can be acetylated at the O-2 and O-3 positions. Decreasing the degree of acetylation of pectin gels in vitro alters their physical properties.</text>
</comment>
<dbReference type="GeneID" id="105164986"/>
<evidence type="ECO:0000313" key="7">
    <source>
        <dbReference type="Proteomes" id="UP000504604"/>
    </source>
</evidence>
<sequence>MEKSIRSTGDYWTKLLICALILLTTQVHCHFNPRINVTFLDNAVSTGAVCLDGSPAGYHYEKGYGTGADNWLVYLPGGAWCGSKGDCLARTKTIGGTTVNVTTTWFGGILSADSLVNPDLYNWHRTFIRYCDGASFMADVEAVDPETNLHLRGARIFRAVVDVLLAKGMKNAKNIILAGNSAGGLATILNCDRFRALVPNASRVKCLSDSGFFIRAQNLPGVEKREKGFADVVAFHDITKFLPKSCTSRMDPSLCMFPEYLVGDVQTPLFLLHSAFDQYQIQYNLKPYPAIEQGWKECTSNTRLCTPAQIDFMKEFRTTFLQTLKAIPDCPSRGMFINSCYIHDFLFSRARWNYQGPPSLGNKIIERVIGDWYFERCSAKAIDAETDHPLNCFDA</sequence>
<dbReference type="InParanoid" id="A0A6I9TEC4"/>
<dbReference type="Pfam" id="PF03283">
    <property type="entry name" value="PAE"/>
    <property type="match status" value="1"/>
</dbReference>
<name>A0A6I9TEC4_SESIN</name>
<dbReference type="RefSeq" id="XP_011082153.1">
    <property type="nucleotide sequence ID" value="XM_011083851.2"/>
</dbReference>
<dbReference type="EC" id="3.1.1.-" evidence="6"/>
<dbReference type="InterPro" id="IPR004963">
    <property type="entry name" value="PAE/NOTUM"/>
</dbReference>
<dbReference type="OrthoDB" id="2015280at2759"/>
<proteinExistence type="inferred from homology"/>
<organism evidence="7 8">
    <name type="scientific">Sesamum indicum</name>
    <name type="common">Oriental sesame</name>
    <name type="synonym">Sesamum orientale</name>
    <dbReference type="NCBI Taxonomy" id="4182"/>
    <lineage>
        <taxon>Eukaryota</taxon>
        <taxon>Viridiplantae</taxon>
        <taxon>Streptophyta</taxon>
        <taxon>Embryophyta</taxon>
        <taxon>Tracheophyta</taxon>
        <taxon>Spermatophyta</taxon>
        <taxon>Magnoliopsida</taxon>
        <taxon>eudicotyledons</taxon>
        <taxon>Gunneridae</taxon>
        <taxon>Pentapetalae</taxon>
        <taxon>asterids</taxon>
        <taxon>lamiids</taxon>
        <taxon>Lamiales</taxon>
        <taxon>Pedaliaceae</taxon>
        <taxon>Sesamum</taxon>
    </lineage>
</organism>
<keyword evidence="4 6" id="KW-0134">Cell wall</keyword>
<gene>
    <name evidence="8" type="primary">LOC105164986</name>
</gene>
<dbReference type="InterPro" id="IPR029058">
    <property type="entry name" value="AB_hydrolase_fold"/>
</dbReference>
<keyword evidence="7" id="KW-1185">Reference proteome</keyword>
<comment type="similarity">
    <text evidence="3 6">Belongs to the pectinacetylesterase family.</text>
</comment>
<evidence type="ECO:0000313" key="8">
    <source>
        <dbReference type="RefSeq" id="XP_011082153.1"/>
    </source>
</evidence>
<evidence type="ECO:0000256" key="5">
    <source>
        <dbReference type="ARBA" id="ARBA00023316"/>
    </source>
</evidence>
<dbReference type="GO" id="GO:0009505">
    <property type="term" value="C:plant-type cell wall"/>
    <property type="evidence" value="ECO:0007669"/>
    <property type="project" value="TreeGrafter"/>
</dbReference>
<evidence type="ECO:0000256" key="2">
    <source>
        <dbReference type="ARBA" id="ARBA00004191"/>
    </source>
</evidence>
<dbReference type="GO" id="GO:0071555">
    <property type="term" value="P:cell wall organization"/>
    <property type="evidence" value="ECO:0007669"/>
    <property type="project" value="UniProtKB-KW"/>
</dbReference>
<dbReference type="AlphaFoldDB" id="A0A6I9TEC4"/>
<evidence type="ECO:0000256" key="4">
    <source>
        <dbReference type="ARBA" id="ARBA00022512"/>
    </source>
</evidence>
<dbReference type="PANTHER" id="PTHR21562">
    <property type="entry name" value="NOTUM-RELATED"/>
    <property type="match status" value="1"/>
</dbReference>
<keyword evidence="6" id="KW-0378">Hydrolase</keyword>
<feature type="signal peptide" evidence="6">
    <location>
        <begin position="1"/>
        <end position="29"/>
    </location>
</feature>
<dbReference type="KEGG" id="sind:105164986"/>
<keyword evidence="5 6" id="KW-0961">Cell wall biogenesis/degradation</keyword>
<evidence type="ECO:0000256" key="3">
    <source>
        <dbReference type="ARBA" id="ARBA00005784"/>
    </source>
</evidence>
<feature type="chain" id="PRO_5027134743" description="Pectin acetylesterase" evidence="6">
    <location>
        <begin position="30"/>
        <end position="395"/>
    </location>
</feature>
<dbReference type="Gene3D" id="3.40.50.1820">
    <property type="entry name" value="alpha/beta hydrolase"/>
    <property type="match status" value="1"/>
</dbReference>
<evidence type="ECO:0000256" key="1">
    <source>
        <dbReference type="ARBA" id="ARBA00003534"/>
    </source>
</evidence>
<dbReference type="GO" id="GO:0052793">
    <property type="term" value="F:pectin acetylesterase activity"/>
    <property type="evidence" value="ECO:0007669"/>
    <property type="project" value="TreeGrafter"/>
</dbReference>
<keyword evidence="6" id="KW-0732">Signal</keyword>
<dbReference type="PANTHER" id="PTHR21562:SF65">
    <property type="entry name" value="PECTIN ACETYLESTERASE"/>
    <property type="match status" value="1"/>
</dbReference>
<keyword evidence="6" id="KW-0964">Secreted</keyword>
<accession>A0A6I9TEC4</accession>
<protein>
    <recommendedName>
        <fullName evidence="6">Pectin acetylesterase</fullName>
        <ecNumber evidence="6">3.1.1.-</ecNumber>
    </recommendedName>
</protein>
<comment type="subcellular location">
    <subcellularLocation>
        <location evidence="2 6">Secreted</location>
        <location evidence="2 6">Cell wall</location>
    </subcellularLocation>
</comment>
<evidence type="ECO:0000256" key="6">
    <source>
        <dbReference type="RuleBase" id="RU363114"/>
    </source>
</evidence>